<sequence length="88" mass="10290">MQFKFGKRKILGWSPNPSSNKDVHQACPFHIYAQRKKKRIEPATSSSPQRPSHAPTSLPEIRSSFTLQREKSFGYKLRHRSTRKWGDH</sequence>
<accession>A0A484M1A7</accession>
<name>A0A484M1A7_9ASTE</name>
<dbReference type="EMBL" id="OOIL02002359">
    <property type="protein sequence ID" value="VFQ82610.1"/>
    <property type="molecule type" value="Genomic_DNA"/>
</dbReference>
<feature type="region of interest" description="Disordered" evidence="1">
    <location>
        <begin position="1"/>
        <end position="63"/>
    </location>
</feature>
<dbReference type="Proteomes" id="UP000595140">
    <property type="component" value="Unassembled WGS sequence"/>
</dbReference>
<gene>
    <name evidence="2" type="ORF">CCAM_LOCUS24386</name>
</gene>
<evidence type="ECO:0000256" key="1">
    <source>
        <dbReference type="SAM" id="MobiDB-lite"/>
    </source>
</evidence>
<evidence type="ECO:0000313" key="2">
    <source>
        <dbReference type="EMBL" id="VFQ82610.1"/>
    </source>
</evidence>
<protein>
    <submittedName>
        <fullName evidence="2">Uncharacterized protein</fullName>
    </submittedName>
</protein>
<feature type="compositionally biased region" description="Basic residues" evidence="1">
    <location>
        <begin position="1"/>
        <end position="10"/>
    </location>
</feature>
<proteinExistence type="predicted"/>
<dbReference type="AlphaFoldDB" id="A0A484M1A7"/>
<reference evidence="2 3" key="1">
    <citation type="submission" date="2018-04" db="EMBL/GenBank/DDBJ databases">
        <authorList>
            <person name="Vogel A."/>
        </authorList>
    </citation>
    <scope>NUCLEOTIDE SEQUENCE [LARGE SCALE GENOMIC DNA]</scope>
</reference>
<evidence type="ECO:0000313" key="3">
    <source>
        <dbReference type="Proteomes" id="UP000595140"/>
    </source>
</evidence>
<keyword evidence="3" id="KW-1185">Reference proteome</keyword>
<organism evidence="2 3">
    <name type="scientific">Cuscuta campestris</name>
    <dbReference type="NCBI Taxonomy" id="132261"/>
    <lineage>
        <taxon>Eukaryota</taxon>
        <taxon>Viridiplantae</taxon>
        <taxon>Streptophyta</taxon>
        <taxon>Embryophyta</taxon>
        <taxon>Tracheophyta</taxon>
        <taxon>Spermatophyta</taxon>
        <taxon>Magnoliopsida</taxon>
        <taxon>eudicotyledons</taxon>
        <taxon>Gunneridae</taxon>
        <taxon>Pentapetalae</taxon>
        <taxon>asterids</taxon>
        <taxon>lamiids</taxon>
        <taxon>Solanales</taxon>
        <taxon>Convolvulaceae</taxon>
        <taxon>Cuscuteae</taxon>
        <taxon>Cuscuta</taxon>
        <taxon>Cuscuta subgen. Grammica</taxon>
        <taxon>Cuscuta sect. Cleistogrammica</taxon>
    </lineage>
</organism>